<comment type="caution">
    <text evidence="2">The sequence shown here is derived from an EMBL/GenBank/DDBJ whole genome shotgun (WGS) entry which is preliminary data.</text>
</comment>
<evidence type="ECO:0000259" key="1">
    <source>
        <dbReference type="Pfam" id="PF09983"/>
    </source>
</evidence>
<dbReference type="RefSeq" id="WP_007465484.1">
    <property type="nucleotide sequence ID" value="NZ_AMZO01000016.1"/>
</dbReference>
<organism evidence="2 3">
    <name type="scientific">Photobacterium marinum</name>
    <dbReference type="NCBI Taxonomy" id="1056511"/>
    <lineage>
        <taxon>Bacteria</taxon>
        <taxon>Pseudomonadati</taxon>
        <taxon>Pseudomonadota</taxon>
        <taxon>Gammaproteobacteria</taxon>
        <taxon>Vibrionales</taxon>
        <taxon>Vibrionaceae</taxon>
        <taxon>Photobacterium</taxon>
    </lineage>
</organism>
<dbReference type="GO" id="GO:0005694">
    <property type="term" value="C:chromosome"/>
    <property type="evidence" value="ECO:0007669"/>
    <property type="project" value="InterPro"/>
</dbReference>
<dbReference type="SUPFAM" id="SSF56726">
    <property type="entry name" value="DNA topoisomerase IV, alpha subunit"/>
    <property type="match status" value="1"/>
</dbReference>
<dbReference type="Proteomes" id="UP000011134">
    <property type="component" value="Unassembled WGS sequence"/>
</dbReference>
<evidence type="ECO:0000313" key="3">
    <source>
        <dbReference type="Proteomes" id="UP000011134"/>
    </source>
</evidence>
<gene>
    <name evidence="2" type="ORF">C942_00689</name>
</gene>
<evidence type="ECO:0000313" key="2">
    <source>
        <dbReference type="EMBL" id="ELR65606.1"/>
    </source>
</evidence>
<name>L8J9X3_9GAMM</name>
<dbReference type="PATRIC" id="fig|1056511.3.peg.2178"/>
<protein>
    <recommendedName>
        <fullName evidence="1">Wadjet protein JetD C-terminal domain-containing protein</fullName>
    </recommendedName>
</protein>
<keyword evidence="3" id="KW-1185">Reference proteome</keyword>
<proteinExistence type="predicted"/>
<dbReference type="Gene3D" id="3.40.1360.10">
    <property type="match status" value="1"/>
</dbReference>
<dbReference type="AlphaFoldDB" id="L8J9X3"/>
<dbReference type="Pfam" id="PF09983">
    <property type="entry name" value="JetD_C"/>
    <property type="match status" value="1"/>
</dbReference>
<dbReference type="EMBL" id="AMZO01000016">
    <property type="protein sequence ID" value="ELR65606.1"/>
    <property type="molecule type" value="Genomic_DNA"/>
</dbReference>
<feature type="domain" description="Wadjet protein JetD C-terminal" evidence="1">
    <location>
        <begin position="264"/>
        <end position="408"/>
    </location>
</feature>
<dbReference type="GO" id="GO:0003677">
    <property type="term" value="F:DNA binding"/>
    <property type="evidence" value="ECO:0007669"/>
    <property type="project" value="InterPro"/>
</dbReference>
<dbReference type="InterPro" id="IPR024534">
    <property type="entry name" value="JetD_C"/>
</dbReference>
<dbReference type="OrthoDB" id="186173at2"/>
<sequence>MFEMSQNLKRFLTQLSKKIDLSGEVKSGVTIRITDHAYKWYFALSDTTKDALHREMENLGFVRLCYRKKVMLGAFKHIESIHVVDGGVLLDSLGITPRTKLIGDLSAQLENVSFQVSWWEETRDNVIIAWSQSKTFHGIRPAQIELILDAMKLVELISSSSLSASLPDMRTLSVNLYYDSKRLENKTLVNLVYKLMSPHLDPDVAEMIETGEELLEHFGICKYPVPMRFKAKGTLICQGRIDLSALQYGIGVSPDEVLGVEWAQDVPYVLFIENRTSFERYVREVDDDGLVIYTAGFPPSAWMRAINLLVKNLINHVPVYHWGDRDVGGYRILAFLAKWLNADITPYLMGLELELDIEFDEANTTRPVSELILALESARGYPSISVLYDQLVALNQRELIWIEQEKISPRSPVPPS</sequence>
<dbReference type="InterPro" id="IPR036078">
    <property type="entry name" value="Spo11/TopoVI_A_sf"/>
</dbReference>
<accession>L8J9X3</accession>
<reference evidence="2 3" key="1">
    <citation type="submission" date="2012-12" db="EMBL/GenBank/DDBJ databases">
        <title>Genome Assembly of Photobacterium sp. AK15.</title>
        <authorList>
            <person name="Khatri I."/>
            <person name="Vaidya B."/>
            <person name="Srinivas T.N.R."/>
            <person name="Subramanian S."/>
            <person name="Pinnaka A."/>
        </authorList>
    </citation>
    <scope>NUCLEOTIDE SEQUENCE [LARGE SCALE GENOMIC DNA]</scope>
    <source>
        <strain evidence="2 3">AK15</strain>
    </source>
</reference>